<name>A0ABW4MXI0_9CAUL</name>
<feature type="domain" description="O-methyltransferase dimerisation" evidence="5">
    <location>
        <begin position="12"/>
        <end position="85"/>
    </location>
</feature>
<keyword evidence="7" id="KW-1185">Reference proteome</keyword>
<dbReference type="InterPro" id="IPR029063">
    <property type="entry name" value="SAM-dependent_MTases_sf"/>
</dbReference>
<dbReference type="Pfam" id="PF08100">
    <property type="entry name" value="Dimerisation"/>
    <property type="match status" value="1"/>
</dbReference>
<evidence type="ECO:0000256" key="1">
    <source>
        <dbReference type="ARBA" id="ARBA00022603"/>
    </source>
</evidence>
<dbReference type="EMBL" id="JBHUEY010000001">
    <property type="protein sequence ID" value="MFD1782361.1"/>
    <property type="molecule type" value="Genomic_DNA"/>
</dbReference>
<dbReference type="Gene3D" id="1.10.10.10">
    <property type="entry name" value="Winged helix-like DNA-binding domain superfamily/Winged helix DNA-binding domain"/>
    <property type="match status" value="1"/>
</dbReference>
<dbReference type="PROSITE" id="PS51683">
    <property type="entry name" value="SAM_OMT_II"/>
    <property type="match status" value="1"/>
</dbReference>
<dbReference type="RefSeq" id="WP_377280581.1">
    <property type="nucleotide sequence ID" value="NZ_JBHRSI010000001.1"/>
</dbReference>
<protein>
    <submittedName>
        <fullName evidence="6">Methyltransferase</fullName>
    </submittedName>
</protein>
<dbReference type="Gene3D" id="3.40.50.150">
    <property type="entry name" value="Vaccinia Virus protein VP39"/>
    <property type="match status" value="1"/>
</dbReference>
<keyword evidence="2" id="KW-0808">Transferase</keyword>
<gene>
    <name evidence="6" type="ORF">ACFSC0_03060</name>
</gene>
<comment type="caution">
    <text evidence="6">The sequence shown here is derived from an EMBL/GenBank/DDBJ whole genome shotgun (WGS) entry which is preliminary data.</text>
</comment>
<dbReference type="Gene3D" id="1.10.287.1350">
    <property type="match status" value="1"/>
</dbReference>
<evidence type="ECO:0000259" key="5">
    <source>
        <dbReference type="Pfam" id="PF08100"/>
    </source>
</evidence>
<dbReference type="PANTHER" id="PTHR43712">
    <property type="entry name" value="PUTATIVE (AFU_ORTHOLOGUE AFUA_4G14580)-RELATED"/>
    <property type="match status" value="1"/>
</dbReference>
<sequence length="348" mass="37147">MGADNPFVAIQDLSAGYFASRCLHVVAELGVADALDEAGMRVERLAEQTGADPDALARILRLLQTHGVFGLQDGVVTHTPASRLLRSDDPRSLRDFTRMFGLTLNWRSAELLLEAVRTGTAAAPRAFEGGFWARLEQHPEEARIFDSAMTAKAMGQVGAITAAYDFSGFRHVVDVGGGQGHLIRAILRACPEVRGTLFDLPHVVEAARGGGDEGGRLAFQGGDFFKDRLPEADAYILMEIIHDWADAPAAEILAGVRASAPAGAKLLIIETEVPEGPGPDWSKTLDIVMLTLFAARQRTAEEYRVLLEGQGFEIRRAIDTGAGISVFEAQSGGAPVTRSAGGLQSTVG</sequence>
<dbReference type="PANTHER" id="PTHR43712:SF2">
    <property type="entry name" value="O-METHYLTRANSFERASE CICE"/>
    <property type="match status" value="1"/>
</dbReference>
<proteinExistence type="predicted"/>
<feature type="domain" description="O-methyltransferase C-terminal" evidence="4">
    <location>
        <begin position="112"/>
        <end position="313"/>
    </location>
</feature>
<dbReference type="InterPro" id="IPR001077">
    <property type="entry name" value="COMT_C"/>
</dbReference>
<dbReference type="InterPro" id="IPR016461">
    <property type="entry name" value="COMT-like"/>
</dbReference>
<keyword evidence="3" id="KW-0949">S-adenosyl-L-methionine</keyword>
<reference evidence="7" key="1">
    <citation type="journal article" date="2019" name="Int. J. Syst. Evol. Microbiol.">
        <title>The Global Catalogue of Microorganisms (GCM) 10K type strain sequencing project: providing services to taxonomists for standard genome sequencing and annotation.</title>
        <authorList>
            <consortium name="The Broad Institute Genomics Platform"/>
            <consortium name="The Broad Institute Genome Sequencing Center for Infectious Disease"/>
            <person name="Wu L."/>
            <person name="Ma J."/>
        </authorList>
    </citation>
    <scope>NUCLEOTIDE SEQUENCE [LARGE SCALE GENOMIC DNA]</scope>
    <source>
        <strain evidence="7">DFY28</strain>
    </source>
</reference>
<dbReference type="GO" id="GO:0008168">
    <property type="term" value="F:methyltransferase activity"/>
    <property type="evidence" value="ECO:0007669"/>
    <property type="project" value="UniProtKB-KW"/>
</dbReference>
<dbReference type="SUPFAM" id="SSF53335">
    <property type="entry name" value="S-adenosyl-L-methionine-dependent methyltransferases"/>
    <property type="match status" value="1"/>
</dbReference>
<dbReference type="InterPro" id="IPR012967">
    <property type="entry name" value="COMT_dimerisation"/>
</dbReference>
<evidence type="ECO:0000313" key="6">
    <source>
        <dbReference type="EMBL" id="MFD1782361.1"/>
    </source>
</evidence>
<organism evidence="6 7">
    <name type="scientific">Phenylobacterium terrae</name>
    <dbReference type="NCBI Taxonomy" id="2665495"/>
    <lineage>
        <taxon>Bacteria</taxon>
        <taxon>Pseudomonadati</taxon>
        <taxon>Pseudomonadota</taxon>
        <taxon>Alphaproteobacteria</taxon>
        <taxon>Caulobacterales</taxon>
        <taxon>Caulobacteraceae</taxon>
        <taxon>Phenylobacterium</taxon>
    </lineage>
</organism>
<evidence type="ECO:0000259" key="4">
    <source>
        <dbReference type="Pfam" id="PF00891"/>
    </source>
</evidence>
<dbReference type="PIRSF" id="PIRSF005739">
    <property type="entry name" value="O-mtase"/>
    <property type="match status" value="1"/>
</dbReference>
<keyword evidence="1 6" id="KW-0489">Methyltransferase</keyword>
<evidence type="ECO:0000313" key="7">
    <source>
        <dbReference type="Proteomes" id="UP001597237"/>
    </source>
</evidence>
<dbReference type="InterPro" id="IPR036388">
    <property type="entry name" value="WH-like_DNA-bd_sf"/>
</dbReference>
<dbReference type="InterPro" id="IPR036390">
    <property type="entry name" value="WH_DNA-bd_sf"/>
</dbReference>
<evidence type="ECO:0000256" key="3">
    <source>
        <dbReference type="ARBA" id="ARBA00022691"/>
    </source>
</evidence>
<dbReference type="SUPFAM" id="SSF46785">
    <property type="entry name" value="Winged helix' DNA-binding domain"/>
    <property type="match status" value="1"/>
</dbReference>
<accession>A0ABW4MXI0</accession>
<dbReference type="Pfam" id="PF00891">
    <property type="entry name" value="Methyltransf_2"/>
    <property type="match status" value="1"/>
</dbReference>
<dbReference type="GO" id="GO:0032259">
    <property type="term" value="P:methylation"/>
    <property type="evidence" value="ECO:0007669"/>
    <property type="project" value="UniProtKB-KW"/>
</dbReference>
<dbReference type="Proteomes" id="UP001597237">
    <property type="component" value="Unassembled WGS sequence"/>
</dbReference>
<evidence type="ECO:0000256" key="2">
    <source>
        <dbReference type="ARBA" id="ARBA00022679"/>
    </source>
</evidence>